<dbReference type="InterPro" id="IPR042201">
    <property type="entry name" value="FH2_Formin_sf"/>
</dbReference>
<feature type="compositionally biased region" description="Gly residues" evidence="3">
    <location>
        <begin position="479"/>
        <end position="492"/>
    </location>
</feature>
<protein>
    <recommendedName>
        <fullName evidence="2">Formin-like protein</fullName>
    </recommendedName>
</protein>
<dbReference type="SUPFAM" id="SSF101447">
    <property type="entry name" value="Formin homology 2 domain (FH2 domain)"/>
    <property type="match status" value="1"/>
</dbReference>
<evidence type="ECO:0000256" key="2">
    <source>
        <dbReference type="RuleBase" id="RU361260"/>
    </source>
</evidence>
<feature type="transmembrane region" description="Helical" evidence="4">
    <location>
        <begin position="153"/>
        <end position="173"/>
    </location>
</feature>
<organism evidence="6 7">
    <name type="scientific">Castilleja foliolosa</name>
    <dbReference type="NCBI Taxonomy" id="1961234"/>
    <lineage>
        <taxon>Eukaryota</taxon>
        <taxon>Viridiplantae</taxon>
        <taxon>Streptophyta</taxon>
        <taxon>Embryophyta</taxon>
        <taxon>Tracheophyta</taxon>
        <taxon>Spermatophyta</taxon>
        <taxon>Magnoliopsida</taxon>
        <taxon>eudicotyledons</taxon>
        <taxon>Gunneridae</taxon>
        <taxon>Pentapetalae</taxon>
        <taxon>asterids</taxon>
        <taxon>lamiids</taxon>
        <taxon>Lamiales</taxon>
        <taxon>Orobanchaceae</taxon>
        <taxon>Pedicularideae</taxon>
        <taxon>Castillejinae</taxon>
        <taxon>Castilleja</taxon>
    </lineage>
</organism>
<feature type="region of interest" description="Disordered" evidence="3">
    <location>
        <begin position="407"/>
        <end position="514"/>
    </location>
</feature>
<keyword evidence="4" id="KW-0812">Transmembrane</keyword>
<evidence type="ECO:0000259" key="5">
    <source>
        <dbReference type="PROSITE" id="PS51444"/>
    </source>
</evidence>
<dbReference type="PANTHER" id="PTHR23213:SF269">
    <property type="entry name" value="FORMIN-LIKE PROTEIN 5"/>
    <property type="match status" value="1"/>
</dbReference>
<feature type="compositionally biased region" description="Low complexity" evidence="3">
    <location>
        <begin position="383"/>
        <end position="393"/>
    </location>
</feature>
<sequence>MRIQEIKFIRRNYHFTSILIMVLIMCVDSKLEEQEEPLLAYLIDSGEINQEMAELLQIKCMREFLQVKKILKDLEPRSTNERSSSRTKIHEALTVLCPHVKKTLLDCLRHKPNHSDSWYIRGLKRWSLFPRHISSPRRELTQASQEEPSSSPVIPIIVVIAALAIGGLLFFYCRNSSRGGRNDESPLLSLSLSDHSVASTQKLNSIGATAAEEKYGNRSFNNRLSVNTNKSSADLYTETQSPRNSKIEIPPEDTGEPFPPPPGMPALKLPPGRTSSELPPLKLPPGRASSELPPLKLPPGRTTSCLPSVKPVKPQPGRTSSELPPVKPPPGRVTSTLQVVKPPPGRTTSILPQEKLPPGKMTSTIPQEKPPPGRTSSNLPPMAAQAVAAAQAVVAHAVAAVQAVVSHHPTHPPTPPKNPVQPPPPPPPPARPSAGPPPPPPPPGPRPPPPPPPRGGAGPGPPPPPPPRGRGAGPPPPGWGKGGAPSGRGGPIGFRPPRAPPGPHHGEDGDSSAAKTKLKPFFWDKVSANTTDDSMVWGQLRAGSFQFSEEMIESLFGCPPAGKKNGEKKEAAAQAPPPAQFVQIIDARKSQNLSILLKALNVTTEEVSDALKEGNELPPELVQTLISMAPTAEEELKLRLYDGELSRLGPADRFLKVMVDIPFAFKRLESLLFMCTLEDDATTLKESFVILQAACTELRKSRLFLKLLEAVLKTGNRMNDGTFRGGAQAFKLDTLLKLSDVKGIDGKTTLLHFVVLEIIRSEGIRAARAAREMRSMSSFKSEDLAVDTTHDSDDNLKSIGLQVVSGLGNDLDNVKRAAVLDVDGLTGTVSQLGHALINARNFLNIDMKNVNEEDGFLQSLKGFVQHAEVEVKWLLDEEKRITALMKSTAEYFHGNAGKEEGLRLFVIVRDFLMILDKVCKEVKNSPKVAKTTKEDSAVATVPPPKKEDPAATMVPPPKKEDSARATVQVPPPVKEDLAAATVPVPPPEKEDSAAATVPVPPPEKEDLAAAIVHPPKKEVLAATSVQKMAPVVGPQQKLFNAIADRRMDSSSSSSDDDYD</sequence>
<feature type="domain" description="FH2" evidence="5">
    <location>
        <begin position="508"/>
        <end position="941"/>
    </location>
</feature>
<dbReference type="EMBL" id="JAVIJP010000017">
    <property type="protein sequence ID" value="KAL3639920.1"/>
    <property type="molecule type" value="Genomic_DNA"/>
</dbReference>
<dbReference type="PANTHER" id="PTHR23213">
    <property type="entry name" value="FORMIN-RELATED"/>
    <property type="match status" value="1"/>
</dbReference>
<keyword evidence="4" id="KW-0472">Membrane</keyword>
<evidence type="ECO:0000256" key="1">
    <source>
        <dbReference type="ARBA" id="ARBA00025793"/>
    </source>
</evidence>
<comment type="similarity">
    <text evidence="1">Belongs to the formin-like family. Class-I subfamily.</text>
</comment>
<evidence type="ECO:0000256" key="3">
    <source>
        <dbReference type="SAM" id="MobiDB-lite"/>
    </source>
</evidence>
<feature type="region of interest" description="Disordered" evidence="3">
    <location>
        <begin position="232"/>
        <end position="393"/>
    </location>
</feature>
<feature type="compositionally biased region" description="Pro residues" evidence="3">
    <location>
        <begin position="411"/>
        <end position="478"/>
    </location>
</feature>
<dbReference type="SMART" id="SM00498">
    <property type="entry name" value="FH2"/>
    <property type="match status" value="1"/>
</dbReference>
<keyword evidence="4" id="KW-1133">Transmembrane helix</keyword>
<keyword evidence="7" id="KW-1185">Reference proteome</keyword>
<dbReference type="PROSITE" id="PS51444">
    <property type="entry name" value="FH2"/>
    <property type="match status" value="1"/>
</dbReference>
<evidence type="ECO:0000313" key="6">
    <source>
        <dbReference type="EMBL" id="KAL3639920.1"/>
    </source>
</evidence>
<gene>
    <name evidence="6" type="ORF">CASFOL_014888</name>
</gene>
<dbReference type="Pfam" id="PF02181">
    <property type="entry name" value="FH2"/>
    <property type="match status" value="1"/>
</dbReference>
<feature type="region of interest" description="Disordered" evidence="3">
    <location>
        <begin position="982"/>
        <end position="1001"/>
    </location>
</feature>
<dbReference type="PRINTS" id="PR01217">
    <property type="entry name" value="PRICHEXTENSN"/>
</dbReference>
<feature type="compositionally biased region" description="Polar residues" evidence="3">
    <location>
        <begin position="232"/>
        <end position="244"/>
    </location>
</feature>
<name>A0ABD3DC70_9LAMI</name>
<proteinExistence type="inferred from homology"/>
<accession>A0ABD3DC70</accession>
<evidence type="ECO:0000256" key="4">
    <source>
        <dbReference type="SAM" id="Phobius"/>
    </source>
</evidence>
<dbReference type="AlphaFoldDB" id="A0ABD3DC70"/>
<feature type="region of interest" description="Disordered" evidence="3">
    <location>
        <begin position="929"/>
        <end position="967"/>
    </location>
</feature>
<dbReference type="Gene3D" id="1.20.58.2220">
    <property type="entry name" value="Formin, FH2 domain"/>
    <property type="match status" value="1"/>
</dbReference>
<dbReference type="Proteomes" id="UP001632038">
    <property type="component" value="Unassembled WGS sequence"/>
</dbReference>
<dbReference type="InterPro" id="IPR027643">
    <property type="entry name" value="Formin-like_plant"/>
</dbReference>
<dbReference type="InterPro" id="IPR015425">
    <property type="entry name" value="FH2_Formin"/>
</dbReference>
<comment type="caution">
    <text evidence="6">The sequence shown here is derived from an EMBL/GenBank/DDBJ whole genome shotgun (WGS) entry which is preliminary data.</text>
</comment>
<reference evidence="7" key="1">
    <citation type="journal article" date="2024" name="IScience">
        <title>Strigolactones Initiate the Formation of Haustorium-like Structures in Castilleja.</title>
        <authorList>
            <person name="Buerger M."/>
            <person name="Peterson D."/>
            <person name="Chory J."/>
        </authorList>
    </citation>
    <scope>NUCLEOTIDE SEQUENCE [LARGE SCALE GENOMIC DNA]</scope>
</reference>
<evidence type="ECO:0000313" key="7">
    <source>
        <dbReference type="Proteomes" id="UP001632038"/>
    </source>
</evidence>